<name>A0A2T3AVH6_AMORE</name>
<dbReference type="Proteomes" id="UP000241818">
    <property type="component" value="Unassembled WGS sequence"/>
</dbReference>
<dbReference type="InParanoid" id="A0A2T3AVH6"/>
<dbReference type="EMBL" id="KZ679015">
    <property type="protein sequence ID" value="PSS12656.1"/>
    <property type="molecule type" value="Genomic_DNA"/>
</dbReference>
<dbReference type="RefSeq" id="XP_024718654.1">
    <property type="nucleotide sequence ID" value="XM_024863658.1"/>
</dbReference>
<keyword evidence="2" id="KW-0812">Transmembrane</keyword>
<keyword evidence="2" id="KW-1133">Transmembrane helix</keyword>
<dbReference type="GeneID" id="36571739"/>
<sequence>MESLRIEQIIMSTYTLHSTLLFLAITPSMMVVLVKGFFLSLLIKSHQTLPSSSSRMENPLLACSWHEAIIELTGDLDLDLKLKPHDNDDNINDDNDNHNDNDNDNNHNDNHNDDDDDDDDDNHDDNTTATINSNNVACVRKQID</sequence>
<reference evidence="3 4" key="1">
    <citation type="journal article" date="2018" name="New Phytol.">
        <title>Comparative genomics and transcriptomics depict ericoid mycorrhizal fungi as versatile saprotrophs and plant mutualists.</title>
        <authorList>
            <person name="Martino E."/>
            <person name="Morin E."/>
            <person name="Grelet G.A."/>
            <person name="Kuo A."/>
            <person name="Kohler A."/>
            <person name="Daghino S."/>
            <person name="Barry K.W."/>
            <person name="Cichocki N."/>
            <person name="Clum A."/>
            <person name="Dockter R.B."/>
            <person name="Hainaut M."/>
            <person name="Kuo R.C."/>
            <person name="LaButti K."/>
            <person name="Lindahl B.D."/>
            <person name="Lindquist E.A."/>
            <person name="Lipzen A."/>
            <person name="Khouja H.R."/>
            <person name="Magnuson J."/>
            <person name="Murat C."/>
            <person name="Ohm R.A."/>
            <person name="Singer S.W."/>
            <person name="Spatafora J.W."/>
            <person name="Wang M."/>
            <person name="Veneault-Fourrey C."/>
            <person name="Henrissat B."/>
            <person name="Grigoriev I.V."/>
            <person name="Martin F.M."/>
            <person name="Perotto S."/>
        </authorList>
    </citation>
    <scope>NUCLEOTIDE SEQUENCE [LARGE SCALE GENOMIC DNA]</scope>
    <source>
        <strain evidence="3 4">ATCC 22711</strain>
    </source>
</reference>
<feature type="region of interest" description="Disordered" evidence="1">
    <location>
        <begin position="81"/>
        <end position="133"/>
    </location>
</feature>
<dbReference type="AlphaFoldDB" id="A0A2T3AVH6"/>
<feature type="compositionally biased region" description="Basic and acidic residues" evidence="1">
    <location>
        <begin position="95"/>
        <end position="111"/>
    </location>
</feature>
<evidence type="ECO:0000256" key="2">
    <source>
        <dbReference type="SAM" id="Phobius"/>
    </source>
</evidence>
<evidence type="ECO:0000313" key="3">
    <source>
        <dbReference type="EMBL" id="PSS12656.1"/>
    </source>
</evidence>
<gene>
    <name evidence="3" type="ORF">M430DRAFT_173709</name>
</gene>
<proteinExistence type="predicted"/>
<dbReference type="STRING" id="857342.A0A2T3AVH6"/>
<keyword evidence="4" id="KW-1185">Reference proteome</keyword>
<organism evidence="3 4">
    <name type="scientific">Amorphotheca resinae ATCC 22711</name>
    <dbReference type="NCBI Taxonomy" id="857342"/>
    <lineage>
        <taxon>Eukaryota</taxon>
        <taxon>Fungi</taxon>
        <taxon>Dikarya</taxon>
        <taxon>Ascomycota</taxon>
        <taxon>Pezizomycotina</taxon>
        <taxon>Leotiomycetes</taxon>
        <taxon>Helotiales</taxon>
        <taxon>Amorphothecaceae</taxon>
        <taxon>Amorphotheca</taxon>
    </lineage>
</organism>
<evidence type="ECO:0000256" key="1">
    <source>
        <dbReference type="SAM" id="MobiDB-lite"/>
    </source>
</evidence>
<feature type="transmembrane region" description="Helical" evidence="2">
    <location>
        <begin position="20"/>
        <end position="43"/>
    </location>
</feature>
<feature type="compositionally biased region" description="Acidic residues" evidence="1">
    <location>
        <begin position="112"/>
        <end position="123"/>
    </location>
</feature>
<protein>
    <submittedName>
        <fullName evidence="3">Uncharacterized protein</fullName>
    </submittedName>
</protein>
<keyword evidence="2" id="KW-0472">Membrane</keyword>
<accession>A0A2T3AVH6</accession>
<evidence type="ECO:0000313" key="4">
    <source>
        <dbReference type="Proteomes" id="UP000241818"/>
    </source>
</evidence>